<feature type="domain" description="PH" evidence="2">
    <location>
        <begin position="62"/>
        <end position="161"/>
    </location>
</feature>
<dbReference type="Proteomes" id="UP000314983">
    <property type="component" value="Chromosome 7"/>
</dbReference>
<dbReference type="Ensembl" id="ENSEEET00000037328.2">
    <property type="protein sequence ID" value="ENSEEEP00000036895.2"/>
    <property type="gene ID" value="ENSEEEG00000017520.2"/>
</dbReference>
<dbReference type="InterPro" id="IPR001849">
    <property type="entry name" value="PH_domain"/>
</dbReference>
<dbReference type="AlphaFoldDB" id="A0A4W4GH94"/>
<dbReference type="InterPro" id="IPR051632">
    <property type="entry name" value="Rho_GEF"/>
</dbReference>
<dbReference type="Pfam" id="PF17838">
    <property type="entry name" value="PH_16"/>
    <property type="match status" value="1"/>
</dbReference>
<dbReference type="OMA" id="QEERNIW"/>
<evidence type="ECO:0000313" key="3">
    <source>
        <dbReference type="Ensembl" id="ENSEEEP00000036895.2"/>
    </source>
</evidence>
<reference evidence="3" key="5">
    <citation type="submission" date="2025-09" db="UniProtKB">
        <authorList>
            <consortium name="Ensembl"/>
        </authorList>
    </citation>
    <scope>IDENTIFICATION</scope>
</reference>
<protein>
    <recommendedName>
        <fullName evidence="2">PH domain-containing protein</fullName>
    </recommendedName>
</protein>
<gene>
    <name evidence="3" type="primary">EIF3K</name>
</gene>
<dbReference type="InterPro" id="IPR011993">
    <property type="entry name" value="PH-like_dom_sf"/>
</dbReference>
<reference evidence="3" key="4">
    <citation type="submission" date="2025-08" db="UniProtKB">
        <authorList>
            <consortium name="Ensembl"/>
        </authorList>
    </citation>
    <scope>IDENTIFICATION</scope>
</reference>
<keyword evidence="4" id="KW-1185">Reference proteome</keyword>
<dbReference type="GO" id="GO:0005085">
    <property type="term" value="F:guanyl-nucleotide exchange factor activity"/>
    <property type="evidence" value="ECO:0007669"/>
    <property type="project" value="UniProtKB-KW"/>
</dbReference>
<reference evidence="3" key="3">
    <citation type="submission" date="2020-05" db="EMBL/GenBank/DDBJ databases">
        <title>Electrophorus electricus (electric eel) genome, fEleEle1, primary haplotype.</title>
        <authorList>
            <person name="Myers G."/>
            <person name="Meyer A."/>
            <person name="Fedrigo O."/>
            <person name="Formenti G."/>
            <person name="Rhie A."/>
            <person name="Tracey A."/>
            <person name="Sims Y."/>
            <person name="Jarvis E.D."/>
        </authorList>
    </citation>
    <scope>NUCLEOTIDE SEQUENCE [LARGE SCALE GENOMIC DNA]</scope>
</reference>
<dbReference type="STRING" id="8005.ENSEEEP00000036895"/>
<organism evidence="3 4">
    <name type="scientific">Electrophorus electricus</name>
    <name type="common">Electric eel</name>
    <name type="synonym">Gymnotus electricus</name>
    <dbReference type="NCBI Taxonomy" id="8005"/>
    <lineage>
        <taxon>Eukaryota</taxon>
        <taxon>Metazoa</taxon>
        <taxon>Chordata</taxon>
        <taxon>Craniata</taxon>
        <taxon>Vertebrata</taxon>
        <taxon>Euteleostomi</taxon>
        <taxon>Actinopterygii</taxon>
        <taxon>Neopterygii</taxon>
        <taxon>Teleostei</taxon>
        <taxon>Ostariophysi</taxon>
        <taxon>Gymnotiformes</taxon>
        <taxon>Gymnotoidei</taxon>
        <taxon>Gymnotidae</taxon>
        <taxon>Electrophorus</taxon>
    </lineage>
</organism>
<evidence type="ECO:0000313" key="4">
    <source>
        <dbReference type="Proteomes" id="UP000314983"/>
    </source>
</evidence>
<dbReference type="InterPro" id="IPR041020">
    <property type="entry name" value="PH_16"/>
</dbReference>
<name>A0A4W4GH94_ELEEL</name>
<dbReference type="GO" id="GO:0035023">
    <property type="term" value="P:regulation of Rho protein signal transduction"/>
    <property type="evidence" value="ECO:0007669"/>
    <property type="project" value="TreeGrafter"/>
</dbReference>
<dbReference type="Gene3D" id="1.10.287.2510">
    <property type="match status" value="1"/>
</dbReference>
<dbReference type="PANTHER" id="PTHR13944">
    <property type="entry name" value="AGAP007712-PA"/>
    <property type="match status" value="1"/>
</dbReference>
<accession>A0A4W4GH94</accession>
<evidence type="ECO:0000259" key="2">
    <source>
        <dbReference type="PROSITE" id="PS50003"/>
    </source>
</evidence>
<dbReference type="SMART" id="SM00233">
    <property type="entry name" value="PH"/>
    <property type="match status" value="1"/>
</dbReference>
<dbReference type="GeneTree" id="ENSGT00940000155831"/>
<reference evidence="4" key="1">
    <citation type="journal article" date="2014" name="Science">
        <title>Nonhuman genetics. Genomic basis for the convergent evolution of electric organs.</title>
        <authorList>
            <person name="Gallant J.R."/>
            <person name="Traeger L.L."/>
            <person name="Volkening J.D."/>
            <person name="Moffett H."/>
            <person name="Chen P.H."/>
            <person name="Novina C.D."/>
            <person name="Phillips G.N.Jr."/>
            <person name="Anand R."/>
            <person name="Wells G.B."/>
            <person name="Pinch M."/>
            <person name="Guth R."/>
            <person name="Unguez G.A."/>
            <person name="Albert J.S."/>
            <person name="Zakon H.H."/>
            <person name="Samanta M.P."/>
            <person name="Sussman M.R."/>
        </authorList>
    </citation>
    <scope>NUCLEOTIDE SEQUENCE [LARGE SCALE GENOMIC DNA]</scope>
</reference>
<keyword evidence="1" id="KW-0344">Guanine-nucleotide releasing factor</keyword>
<dbReference type="PROSITE" id="PS50003">
    <property type="entry name" value="PH_DOMAIN"/>
    <property type="match status" value="1"/>
</dbReference>
<proteinExistence type="predicted"/>
<evidence type="ECO:0000256" key="1">
    <source>
        <dbReference type="ARBA" id="ARBA00022658"/>
    </source>
</evidence>
<reference evidence="4" key="2">
    <citation type="journal article" date="2017" name="Sci. Adv.">
        <title>A tail of two voltages: Proteomic comparison of the three electric organs of the electric eel.</title>
        <authorList>
            <person name="Traeger L.L."/>
            <person name="Sabat G."/>
            <person name="Barrett-Wilt G.A."/>
            <person name="Wells G.B."/>
            <person name="Sussman M.R."/>
        </authorList>
    </citation>
    <scope>NUCLEOTIDE SEQUENCE [LARGE SCALE GENOMIC DNA]</scope>
</reference>
<dbReference type="Gene3D" id="2.30.29.30">
    <property type="entry name" value="Pleckstrin-homology domain (PH domain)/Phosphotyrosine-binding domain (PTB)"/>
    <property type="match status" value="1"/>
</dbReference>
<dbReference type="PANTHER" id="PTHR13944:SF22">
    <property type="entry name" value="RHO GUANINE NUCLEOTIDE EXCHANGE FACTOR 28"/>
    <property type="match status" value="1"/>
</dbReference>
<dbReference type="SUPFAM" id="SSF50729">
    <property type="entry name" value="PH domain-like"/>
    <property type="match status" value="1"/>
</dbReference>
<sequence length="175" mass="19589">YEISAALEGLRGVLAGVELHVSESQRAQQLEEIISRLDAKSCTRLKNGEIFSKQILQNTPQTLTYASTLACRTTSDVLALLLTDILVFLQEKEQKFTFAALEQKPSMVPLQGLILREIANQERGLFLISNDYSVGPEMYEIHTTSQEERNIWFTLLQQAAERCNGAHGILSVCEC</sequence>